<organism evidence="1 2">
    <name type="scientific">Geodia barretti</name>
    <name type="common">Barrett's horny sponge</name>
    <dbReference type="NCBI Taxonomy" id="519541"/>
    <lineage>
        <taxon>Eukaryota</taxon>
        <taxon>Metazoa</taxon>
        <taxon>Porifera</taxon>
        <taxon>Demospongiae</taxon>
        <taxon>Heteroscleromorpha</taxon>
        <taxon>Tetractinellida</taxon>
        <taxon>Astrophorina</taxon>
        <taxon>Geodiidae</taxon>
        <taxon>Geodia</taxon>
    </lineage>
</organism>
<gene>
    <name evidence="1" type="ORF">GBAR_LOCUS3493</name>
</gene>
<name>A0AA35R4S2_GEOBA</name>
<dbReference type="EMBL" id="CASHTH010000497">
    <property type="protein sequence ID" value="CAI8002804.1"/>
    <property type="molecule type" value="Genomic_DNA"/>
</dbReference>
<dbReference type="AlphaFoldDB" id="A0AA35R4S2"/>
<sequence>MKMSRIWRYEDASGQKRNFPPSINSLLNKKFYPFRNGTVGFSLDSIKYSIDFSRMVVVQEGCELFGKIDNEPPVWRYSDSASVTSAASPTFSRAFDAVTSQEIDLAVHYGAPGLLQLGESQVVPVSKPTSFRIKGLHANSCSSLQEG</sequence>
<dbReference type="Proteomes" id="UP001174909">
    <property type="component" value="Unassembled WGS sequence"/>
</dbReference>
<evidence type="ECO:0000313" key="2">
    <source>
        <dbReference type="Proteomes" id="UP001174909"/>
    </source>
</evidence>
<reference evidence="1" key="1">
    <citation type="submission" date="2023-03" db="EMBL/GenBank/DDBJ databases">
        <authorList>
            <person name="Steffen K."/>
            <person name="Cardenas P."/>
        </authorList>
    </citation>
    <scope>NUCLEOTIDE SEQUENCE</scope>
</reference>
<accession>A0AA35R4S2</accession>
<keyword evidence="2" id="KW-1185">Reference proteome</keyword>
<protein>
    <submittedName>
        <fullName evidence="1">Uncharacterized protein</fullName>
    </submittedName>
</protein>
<proteinExistence type="predicted"/>
<comment type="caution">
    <text evidence="1">The sequence shown here is derived from an EMBL/GenBank/DDBJ whole genome shotgun (WGS) entry which is preliminary data.</text>
</comment>
<evidence type="ECO:0000313" key="1">
    <source>
        <dbReference type="EMBL" id="CAI8002804.1"/>
    </source>
</evidence>